<dbReference type="AlphaFoldDB" id="A0A4R5AHD6"/>
<dbReference type="InterPro" id="IPR048274">
    <property type="entry name" value="MC_hydratase"/>
</dbReference>
<dbReference type="InterPro" id="IPR052342">
    <property type="entry name" value="MCH/BMMD"/>
</dbReference>
<dbReference type="PANTHER" id="PTHR43664:SF1">
    <property type="entry name" value="BETA-METHYLMALYL-COA DEHYDRATASE"/>
    <property type="match status" value="1"/>
</dbReference>
<name>A0A4R5AHD6_9ACTN</name>
<dbReference type="InterPro" id="IPR029069">
    <property type="entry name" value="HotDog_dom_sf"/>
</dbReference>
<reference evidence="1 2" key="1">
    <citation type="submission" date="2019-02" db="EMBL/GenBank/DDBJ databases">
        <title>Draft genome sequences of novel Actinobacteria.</title>
        <authorList>
            <person name="Sahin N."/>
            <person name="Ay H."/>
            <person name="Saygin H."/>
        </authorList>
    </citation>
    <scope>NUCLEOTIDE SEQUENCE [LARGE SCALE GENOMIC DNA]</scope>
    <source>
        <strain evidence="1 2">8K307</strain>
    </source>
</reference>
<proteinExistence type="predicted"/>
<dbReference type="Proteomes" id="UP000295217">
    <property type="component" value="Unassembled WGS sequence"/>
</dbReference>
<dbReference type="Gene3D" id="3.10.129.10">
    <property type="entry name" value="Hotdog Thioesterase"/>
    <property type="match status" value="1"/>
</dbReference>
<accession>A0A4R5AHD6</accession>
<evidence type="ECO:0000313" key="2">
    <source>
        <dbReference type="Proteomes" id="UP000295217"/>
    </source>
</evidence>
<gene>
    <name evidence="1" type="ORF">E1262_08705</name>
</gene>
<dbReference type="SUPFAM" id="SSF54637">
    <property type="entry name" value="Thioesterase/thiol ester dehydrase-isomerase"/>
    <property type="match status" value="1"/>
</dbReference>
<evidence type="ECO:0000313" key="1">
    <source>
        <dbReference type="EMBL" id="TDD70719.1"/>
    </source>
</evidence>
<dbReference type="Pfam" id="PF19315">
    <property type="entry name" value="MC_hydratase"/>
    <property type="match status" value="1"/>
</dbReference>
<dbReference type="GO" id="GO:0016829">
    <property type="term" value="F:lyase activity"/>
    <property type="evidence" value="ECO:0007669"/>
    <property type="project" value="InterPro"/>
</dbReference>
<protein>
    <submittedName>
        <fullName evidence="1">MaoC family dehydratase</fullName>
    </submittedName>
</protein>
<dbReference type="PANTHER" id="PTHR43664">
    <property type="entry name" value="MONOAMINE OXIDASE-RELATED"/>
    <property type="match status" value="1"/>
</dbReference>
<comment type="caution">
    <text evidence="1">The sequence shown here is derived from an EMBL/GenBank/DDBJ whole genome shotgun (WGS) entry which is preliminary data.</text>
</comment>
<dbReference type="CDD" id="cd03451">
    <property type="entry name" value="FkbR2"/>
    <property type="match status" value="1"/>
</dbReference>
<dbReference type="EMBL" id="SMLB01000008">
    <property type="protein sequence ID" value="TDD70719.1"/>
    <property type="molecule type" value="Genomic_DNA"/>
</dbReference>
<keyword evidence="2" id="KW-1185">Reference proteome</keyword>
<sequence>MAIKPGWQGRFYEDFEIDDVYQHPLGRTVTEADNTWFSLLTMNTNQAHFNHEVGAASEFGRQLVVSTLTIAIAVGQSVIDTTQNAFANLGLDEVRLSAPVYAGDTLWSESLVLEKRDSKSRPQAGIVAVKTRALNQHGHEVLSFVRTFYVHKRGSDRARSLFPTAMEPLARRGTAEAS</sequence>
<dbReference type="RefSeq" id="WP_132102735.1">
    <property type="nucleotide sequence ID" value="NZ_SMLB01000008.1"/>
</dbReference>
<organism evidence="1 2">
    <name type="scientific">Jiangella aurantiaca</name>
    <dbReference type="NCBI Taxonomy" id="2530373"/>
    <lineage>
        <taxon>Bacteria</taxon>
        <taxon>Bacillati</taxon>
        <taxon>Actinomycetota</taxon>
        <taxon>Actinomycetes</taxon>
        <taxon>Jiangellales</taxon>
        <taxon>Jiangellaceae</taxon>
        <taxon>Jiangella</taxon>
    </lineage>
</organism>
<dbReference type="OrthoDB" id="9796589at2"/>